<gene>
    <name evidence="3" type="ORF">DSLASN_32210</name>
</gene>
<reference evidence="3 4" key="1">
    <citation type="submission" date="2021-02" db="EMBL/GenBank/DDBJ databases">
        <title>Complete genome of Desulfoluna sp. strain ASN36.</title>
        <authorList>
            <person name="Takahashi A."/>
            <person name="Kojima H."/>
            <person name="Fukui M."/>
        </authorList>
    </citation>
    <scope>NUCLEOTIDE SEQUENCE [LARGE SCALE GENOMIC DNA]</scope>
    <source>
        <strain evidence="3 4">ASN36</strain>
    </source>
</reference>
<proteinExistence type="predicted"/>
<feature type="transmembrane region" description="Helical" evidence="1">
    <location>
        <begin position="9"/>
        <end position="32"/>
    </location>
</feature>
<dbReference type="Proteomes" id="UP001320148">
    <property type="component" value="Chromosome"/>
</dbReference>
<name>A0ABN6F5Y8_9BACT</name>
<dbReference type="RefSeq" id="WP_236888995.1">
    <property type="nucleotide sequence ID" value="NZ_AP024488.1"/>
</dbReference>
<evidence type="ECO:0000313" key="4">
    <source>
        <dbReference type="Proteomes" id="UP001320148"/>
    </source>
</evidence>
<dbReference type="Pfam" id="PF21742">
    <property type="entry name" value="DUF6868"/>
    <property type="match status" value="1"/>
</dbReference>
<keyword evidence="4" id="KW-1185">Reference proteome</keyword>
<keyword evidence="1" id="KW-1133">Transmembrane helix</keyword>
<organism evidence="3 4">
    <name type="scientific">Desulfoluna limicola</name>
    <dbReference type="NCBI Taxonomy" id="2810562"/>
    <lineage>
        <taxon>Bacteria</taxon>
        <taxon>Pseudomonadati</taxon>
        <taxon>Thermodesulfobacteriota</taxon>
        <taxon>Desulfobacteria</taxon>
        <taxon>Desulfobacterales</taxon>
        <taxon>Desulfolunaceae</taxon>
        <taxon>Desulfoluna</taxon>
    </lineage>
</organism>
<feature type="transmembrane region" description="Helical" evidence="1">
    <location>
        <begin position="52"/>
        <end position="76"/>
    </location>
</feature>
<feature type="domain" description="DUF6868" evidence="2">
    <location>
        <begin position="1"/>
        <end position="79"/>
    </location>
</feature>
<evidence type="ECO:0000313" key="3">
    <source>
        <dbReference type="EMBL" id="BCS97589.1"/>
    </source>
</evidence>
<dbReference type="InterPro" id="IPR049220">
    <property type="entry name" value="DUF6868"/>
</dbReference>
<keyword evidence="1" id="KW-0472">Membrane</keyword>
<evidence type="ECO:0000256" key="1">
    <source>
        <dbReference type="SAM" id="Phobius"/>
    </source>
</evidence>
<protein>
    <recommendedName>
        <fullName evidence="2">DUF6868 domain-containing protein</fullName>
    </recommendedName>
</protein>
<dbReference type="EMBL" id="AP024488">
    <property type="protein sequence ID" value="BCS97589.1"/>
    <property type="molecule type" value="Genomic_DNA"/>
</dbReference>
<sequence length="80" mass="9512">MTVDIVRDVLAWCAVMNYAALLVWFLIFSRAHDWMYILHSRWFSISEEQFDAIHYACMALYKVGIFLFVLSPYLALRLFV</sequence>
<evidence type="ECO:0000259" key="2">
    <source>
        <dbReference type="Pfam" id="PF21742"/>
    </source>
</evidence>
<accession>A0ABN6F5Y8</accession>
<keyword evidence="1" id="KW-0812">Transmembrane</keyword>